<evidence type="ECO:0008006" key="3">
    <source>
        <dbReference type="Google" id="ProtNLM"/>
    </source>
</evidence>
<dbReference type="RefSeq" id="WP_406696358.1">
    <property type="nucleotide sequence ID" value="NZ_CP155447.1"/>
</dbReference>
<feature type="compositionally biased region" description="Basic and acidic residues" evidence="1">
    <location>
        <begin position="402"/>
        <end position="413"/>
    </location>
</feature>
<gene>
    <name evidence="2" type="ORF">V5E97_35735</name>
</gene>
<sequence length="481" mass="52884">MITITRHQGRRLRGVFRRHVLGITHRGSIPPLVLHAEGTQLRAQYRYTALAIESTLSLASASEETLVLPLDALAEFEGRDDSSVVLEALAFDRIVVRWSDHGVPQTREYDVPALDSLKPFPDSPSAWTTLPSGLISTLVEASETASEDSTRYALNCLQLRGGTGEVAATDGQQLLIQGGFTFPWSDDLLVRRSLVFANRALPRDQPVQIGRTASHVVLRDGPWSLFQEIQTGVRFPALGHIIPDPAATATRLSLDLEDARFLSEALTRLPGSEALSAPTTLELNGKVAIRARETDRAQPTELVLSRSKYTGTPVRLNTNREFLNRAIRLGFSAIEIVDVESPVVCRDRDLVYCWQPLSKESAIEPTDDVTRITSTPTITPTSLPEDVTPGTRPIVSQSSETPRNDDQSHEKIRVTPAPGSQDTLGLPALIQEAESLHQTLADARTRAGRLVVALRRYRRRERLVSTTLASLRALNLKEVAG</sequence>
<name>A0AAU7CE38_9BACT</name>
<dbReference type="AlphaFoldDB" id="A0AAU7CE38"/>
<protein>
    <recommendedName>
        <fullName evidence="3">DUF4340 domain-containing protein</fullName>
    </recommendedName>
</protein>
<organism evidence="2">
    <name type="scientific">Singulisphaera sp. Ch08</name>
    <dbReference type="NCBI Taxonomy" id="3120278"/>
    <lineage>
        <taxon>Bacteria</taxon>
        <taxon>Pseudomonadati</taxon>
        <taxon>Planctomycetota</taxon>
        <taxon>Planctomycetia</taxon>
        <taxon>Isosphaerales</taxon>
        <taxon>Isosphaeraceae</taxon>
        <taxon>Singulisphaera</taxon>
    </lineage>
</organism>
<proteinExistence type="predicted"/>
<evidence type="ECO:0000256" key="1">
    <source>
        <dbReference type="SAM" id="MobiDB-lite"/>
    </source>
</evidence>
<feature type="compositionally biased region" description="Low complexity" evidence="1">
    <location>
        <begin position="372"/>
        <end position="382"/>
    </location>
</feature>
<dbReference type="Gene3D" id="3.10.150.10">
    <property type="entry name" value="DNA Polymerase III, subunit A, domain 2"/>
    <property type="match status" value="1"/>
</dbReference>
<dbReference type="Gene3D" id="3.70.10.10">
    <property type="match status" value="1"/>
</dbReference>
<evidence type="ECO:0000313" key="2">
    <source>
        <dbReference type="EMBL" id="XBH03619.1"/>
    </source>
</evidence>
<accession>A0AAU7CE38</accession>
<dbReference type="EMBL" id="CP155447">
    <property type="protein sequence ID" value="XBH03619.1"/>
    <property type="molecule type" value="Genomic_DNA"/>
</dbReference>
<feature type="region of interest" description="Disordered" evidence="1">
    <location>
        <begin position="371"/>
        <end position="424"/>
    </location>
</feature>
<reference evidence="2" key="1">
    <citation type="submission" date="2024-05" db="EMBL/GenBank/DDBJ databases">
        <title>Planctomycetes of the genus Singulisphaera possess chitinolytic capabilities.</title>
        <authorList>
            <person name="Ivanova A."/>
        </authorList>
    </citation>
    <scope>NUCLEOTIDE SEQUENCE</scope>
    <source>
        <strain evidence="2">Ch08T</strain>
    </source>
</reference>